<evidence type="ECO:0000313" key="2">
    <source>
        <dbReference type="Proteomes" id="UP000886817"/>
    </source>
</evidence>
<dbReference type="SFLD" id="SFLDS00003">
    <property type="entry name" value="Haloacid_Dehalogenase"/>
    <property type="match status" value="1"/>
</dbReference>
<dbReference type="PANTHER" id="PTHR10000:SF8">
    <property type="entry name" value="HAD SUPERFAMILY HYDROLASE-LIKE, TYPE 3"/>
    <property type="match status" value="1"/>
</dbReference>
<dbReference type="CDD" id="cd07516">
    <property type="entry name" value="HAD_Pase"/>
    <property type="match status" value="1"/>
</dbReference>
<dbReference type="Proteomes" id="UP000886817">
    <property type="component" value="Unassembled WGS sequence"/>
</dbReference>
<dbReference type="GO" id="GO:0000287">
    <property type="term" value="F:magnesium ion binding"/>
    <property type="evidence" value="ECO:0007669"/>
    <property type="project" value="TreeGrafter"/>
</dbReference>
<protein>
    <submittedName>
        <fullName evidence="1">Cof-type HAD-IIB family hydrolase</fullName>
    </submittedName>
</protein>
<dbReference type="Pfam" id="PF08282">
    <property type="entry name" value="Hydrolase_3"/>
    <property type="match status" value="1"/>
</dbReference>
<dbReference type="NCBIfam" id="TIGR01484">
    <property type="entry name" value="HAD-SF-IIB"/>
    <property type="match status" value="1"/>
</dbReference>
<name>A0A9D1WLX7_9FIRM</name>
<dbReference type="NCBIfam" id="TIGR00099">
    <property type="entry name" value="Cof-subfamily"/>
    <property type="match status" value="1"/>
</dbReference>
<dbReference type="AlphaFoldDB" id="A0A9D1WLX7"/>
<proteinExistence type="predicted"/>
<dbReference type="Gene3D" id="3.40.50.1000">
    <property type="entry name" value="HAD superfamily/HAD-like"/>
    <property type="match status" value="1"/>
</dbReference>
<reference evidence="1" key="2">
    <citation type="submission" date="2021-04" db="EMBL/GenBank/DDBJ databases">
        <authorList>
            <person name="Gilroy R."/>
        </authorList>
    </citation>
    <scope>NUCLEOTIDE SEQUENCE</scope>
    <source>
        <strain evidence="1">ChiSjej1B19-8411</strain>
    </source>
</reference>
<sequence length="280" mass="31286">MDQKIKAIAIDLDGTWLREDCTISRDTFQTVQKAIDLGYVVIPTTGRSYRNARHVLEQYRGLRYFINANGTVCTDSSREEVVFSHAMPWKMAKEIYELTNGYSCFVEIYEGMDAYVDSRGIDFLYASGMPEEYCRQLLSTNVVEQSLENYIKDPGRNINKFHIVCGSVEDRNRLRAQIGQVDMAYPISTFEQNIEVVLGHHSKADGLKQACAVLGLERENIMAIGDSNNDYDMVAWAGLGVAMGNANARVKKAADFVSTSNQEDGVAYAIRECLGIAAGR</sequence>
<dbReference type="SUPFAM" id="SSF56784">
    <property type="entry name" value="HAD-like"/>
    <property type="match status" value="1"/>
</dbReference>
<keyword evidence="1" id="KW-0378">Hydrolase</keyword>
<dbReference type="GO" id="GO:0005829">
    <property type="term" value="C:cytosol"/>
    <property type="evidence" value="ECO:0007669"/>
    <property type="project" value="TreeGrafter"/>
</dbReference>
<dbReference type="SFLD" id="SFLDG01140">
    <property type="entry name" value="C2.B:_Phosphomannomutase_and_P"/>
    <property type="match status" value="1"/>
</dbReference>
<accession>A0A9D1WLX7</accession>
<reference evidence="1" key="1">
    <citation type="journal article" date="2021" name="PeerJ">
        <title>Extensive microbial diversity within the chicken gut microbiome revealed by metagenomics and culture.</title>
        <authorList>
            <person name="Gilroy R."/>
            <person name="Ravi A."/>
            <person name="Getino M."/>
            <person name="Pursley I."/>
            <person name="Horton D.L."/>
            <person name="Alikhan N.F."/>
            <person name="Baker D."/>
            <person name="Gharbi K."/>
            <person name="Hall N."/>
            <person name="Watson M."/>
            <person name="Adriaenssens E.M."/>
            <person name="Foster-Nyarko E."/>
            <person name="Jarju S."/>
            <person name="Secka A."/>
            <person name="Antonio M."/>
            <person name="Oren A."/>
            <person name="Chaudhuri R.R."/>
            <person name="La Ragione R."/>
            <person name="Hildebrand F."/>
            <person name="Pallen M.J."/>
        </authorList>
    </citation>
    <scope>NUCLEOTIDE SEQUENCE</scope>
    <source>
        <strain evidence="1">ChiSjej1B19-8411</strain>
    </source>
</reference>
<dbReference type="InterPro" id="IPR000150">
    <property type="entry name" value="Cof"/>
</dbReference>
<evidence type="ECO:0000313" key="1">
    <source>
        <dbReference type="EMBL" id="HIX60542.1"/>
    </source>
</evidence>
<organism evidence="1 2">
    <name type="scientific">Candidatus Blautia gallistercoris</name>
    <dbReference type="NCBI Taxonomy" id="2838490"/>
    <lineage>
        <taxon>Bacteria</taxon>
        <taxon>Bacillati</taxon>
        <taxon>Bacillota</taxon>
        <taxon>Clostridia</taxon>
        <taxon>Lachnospirales</taxon>
        <taxon>Lachnospiraceae</taxon>
        <taxon>Blautia</taxon>
    </lineage>
</organism>
<gene>
    <name evidence="1" type="ORF">IAA45_12650</name>
</gene>
<dbReference type="PANTHER" id="PTHR10000">
    <property type="entry name" value="PHOSPHOSERINE PHOSPHATASE"/>
    <property type="match status" value="1"/>
</dbReference>
<dbReference type="InterPro" id="IPR023214">
    <property type="entry name" value="HAD_sf"/>
</dbReference>
<comment type="caution">
    <text evidence="1">The sequence shown here is derived from an EMBL/GenBank/DDBJ whole genome shotgun (WGS) entry which is preliminary data.</text>
</comment>
<dbReference type="GO" id="GO:0016791">
    <property type="term" value="F:phosphatase activity"/>
    <property type="evidence" value="ECO:0007669"/>
    <property type="project" value="TreeGrafter"/>
</dbReference>
<dbReference type="InterPro" id="IPR006379">
    <property type="entry name" value="HAD-SF_hydro_IIB"/>
</dbReference>
<dbReference type="Gene3D" id="3.30.1240.10">
    <property type="match status" value="1"/>
</dbReference>
<dbReference type="InterPro" id="IPR036412">
    <property type="entry name" value="HAD-like_sf"/>
</dbReference>
<dbReference type="EMBL" id="DXEX01000268">
    <property type="protein sequence ID" value="HIX60542.1"/>
    <property type="molecule type" value="Genomic_DNA"/>
</dbReference>